<dbReference type="InterPro" id="IPR007497">
    <property type="entry name" value="SIMPL/DUF541"/>
</dbReference>
<dbReference type="Pfam" id="PF04402">
    <property type="entry name" value="SIMPL"/>
    <property type="match status" value="1"/>
</dbReference>
<dbReference type="PANTHER" id="PTHR34387">
    <property type="entry name" value="SLR1258 PROTEIN"/>
    <property type="match status" value="1"/>
</dbReference>
<feature type="chain" id="PRO_5011111847" description="Secreted protein" evidence="1">
    <location>
        <begin position="29"/>
        <end position="244"/>
    </location>
</feature>
<sequence>MIKKNTAFALAAAAISSAALTMSANVAAQTVVTQPQPSGVLSLAAQASAEVPQDTVDITLFYEQQAPDASSLTATLNQRADAALRMAKGVDGVTARSGSFTVYPSTDRDGRISAWRGRTEVVLESHDFEAASKLAGKMSSSMQVGNVAFSLSPLAQRAAAQKLSSQAIDSFRQQAQASTQAFGYSSYTIREVSVNHDGGSQPRPVMMMQARAMSADAKMAAPMAFEAGTSTVTVNVSGSVQMGR</sequence>
<gene>
    <name evidence="2" type="ORF">AWB65_00143</name>
</gene>
<dbReference type="Gene3D" id="3.30.70.2970">
    <property type="entry name" value="Protein of unknown function (DUF541), domain 2"/>
    <property type="match status" value="1"/>
</dbReference>
<dbReference type="InterPro" id="IPR052022">
    <property type="entry name" value="26kDa_periplasmic_antigen"/>
</dbReference>
<comment type="caution">
    <text evidence="2">The sequence shown here is derived from an EMBL/GenBank/DDBJ whole genome shotgun (WGS) entry which is preliminary data.</text>
</comment>
<dbReference type="OrthoDB" id="7062395at2"/>
<organism evidence="2 3">
    <name type="scientific">Caballeronia humi</name>
    <dbReference type="NCBI Taxonomy" id="326474"/>
    <lineage>
        <taxon>Bacteria</taxon>
        <taxon>Pseudomonadati</taxon>
        <taxon>Pseudomonadota</taxon>
        <taxon>Betaproteobacteria</taxon>
        <taxon>Burkholderiales</taxon>
        <taxon>Burkholderiaceae</taxon>
        <taxon>Caballeronia</taxon>
    </lineage>
</organism>
<accession>A0A158ESF2</accession>
<dbReference type="STRING" id="326474.AWB65_00143"/>
<name>A0A158ESF2_9BURK</name>
<dbReference type="EMBL" id="FCNW02000001">
    <property type="protein sequence ID" value="SAL10393.1"/>
    <property type="molecule type" value="Genomic_DNA"/>
</dbReference>
<reference evidence="2" key="1">
    <citation type="submission" date="2016-01" db="EMBL/GenBank/DDBJ databases">
        <authorList>
            <person name="Peeters C."/>
        </authorList>
    </citation>
    <scope>NUCLEOTIDE SEQUENCE [LARGE SCALE GENOMIC DNA]</scope>
    <source>
        <strain evidence="2">LMG 22934</strain>
    </source>
</reference>
<keyword evidence="1" id="KW-0732">Signal</keyword>
<dbReference type="AlphaFoldDB" id="A0A158ESF2"/>
<dbReference type="PANTHER" id="PTHR34387:SF1">
    <property type="entry name" value="PERIPLASMIC IMMUNOGENIC PROTEIN"/>
    <property type="match status" value="1"/>
</dbReference>
<proteinExistence type="predicted"/>
<dbReference type="Gene3D" id="3.30.110.170">
    <property type="entry name" value="Protein of unknown function (DUF541), domain 1"/>
    <property type="match status" value="1"/>
</dbReference>
<dbReference type="GO" id="GO:0006974">
    <property type="term" value="P:DNA damage response"/>
    <property type="evidence" value="ECO:0007669"/>
    <property type="project" value="TreeGrafter"/>
</dbReference>
<evidence type="ECO:0000313" key="2">
    <source>
        <dbReference type="EMBL" id="SAL10393.1"/>
    </source>
</evidence>
<evidence type="ECO:0000313" key="3">
    <source>
        <dbReference type="Proteomes" id="UP000054977"/>
    </source>
</evidence>
<dbReference type="RefSeq" id="WP_087665315.1">
    <property type="nucleotide sequence ID" value="NZ_FCNW02000001.1"/>
</dbReference>
<feature type="signal peptide" evidence="1">
    <location>
        <begin position="1"/>
        <end position="28"/>
    </location>
</feature>
<evidence type="ECO:0008006" key="4">
    <source>
        <dbReference type="Google" id="ProtNLM"/>
    </source>
</evidence>
<dbReference type="Proteomes" id="UP000054977">
    <property type="component" value="Unassembled WGS sequence"/>
</dbReference>
<evidence type="ECO:0000256" key="1">
    <source>
        <dbReference type="SAM" id="SignalP"/>
    </source>
</evidence>
<keyword evidence="3" id="KW-1185">Reference proteome</keyword>
<protein>
    <recommendedName>
        <fullName evidence="4">Secreted protein</fullName>
    </recommendedName>
</protein>